<gene>
    <name evidence="1" type="ORF">SOIL9_52010</name>
</gene>
<dbReference type="EMBL" id="LR593886">
    <property type="protein sequence ID" value="VTR92513.1"/>
    <property type="molecule type" value="Genomic_DNA"/>
</dbReference>
<evidence type="ECO:0000313" key="2">
    <source>
        <dbReference type="Proteomes" id="UP000464178"/>
    </source>
</evidence>
<keyword evidence="2" id="KW-1185">Reference proteome</keyword>
<dbReference type="KEGG" id="gms:SOIL9_52010"/>
<accession>A0A6P2CUC4</accession>
<proteinExistence type="predicted"/>
<dbReference type="AlphaFoldDB" id="A0A6P2CUC4"/>
<sequence length="91" mass="10818">MRLDGRVKKLAKQMRVDQRLPSWLEESIVAHQERHERFLARIPTDLRSAIEEQLRHPRWSGTLWAWESTPFAKWAPEPRPGYLRGRWSSSG</sequence>
<protein>
    <submittedName>
        <fullName evidence="1">Uncharacterized protein</fullName>
    </submittedName>
</protein>
<organism evidence="1 2">
    <name type="scientific">Gemmata massiliana</name>
    <dbReference type="NCBI Taxonomy" id="1210884"/>
    <lineage>
        <taxon>Bacteria</taxon>
        <taxon>Pseudomonadati</taxon>
        <taxon>Planctomycetota</taxon>
        <taxon>Planctomycetia</taxon>
        <taxon>Gemmatales</taxon>
        <taxon>Gemmataceae</taxon>
        <taxon>Gemmata</taxon>
    </lineage>
</organism>
<reference evidence="1 2" key="1">
    <citation type="submission" date="2019-05" db="EMBL/GenBank/DDBJ databases">
        <authorList>
            <consortium name="Science for Life Laboratories"/>
        </authorList>
    </citation>
    <scope>NUCLEOTIDE SEQUENCE [LARGE SCALE GENOMIC DNA]</scope>
    <source>
        <strain evidence="1">Soil9</strain>
    </source>
</reference>
<dbReference type="RefSeq" id="WP_162667362.1">
    <property type="nucleotide sequence ID" value="NZ_LR593886.1"/>
</dbReference>
<name>A0A6P2CUC4_9BACT</name>
<dbReference type="Proteomes" id="UP000464178">
    <property type="component" value="Chromosome"/>
</dbReference>
<evidence type="ECO:0000313" key="1">
    <source>
        <dbReference type="EMBL" id="VTR92513.1"/>
    </source>
</evidence>